<gene>
    <name evidence="14" type="ORF">PCON_05196</name>
</gene>
<feature type="coiled-coil region" evidence="10">
    <location>
        <begin position="2225"/>
        <end position="2372"/>
    </location>
</feature>
<dbReference type="STRING" id="1076935.U4L0P3"/>
<feature type="compositionally biased region" description="Polar residues" evidence="11">
    <location>
        <begin position="76"/>
        <end position="91"/>
    </location>
</feature>
<organism evidence="14 15">
    <name type="scientific">Pyronema omphalodes (strain CBS 100304)</name>
    <name type="common">Pyronema confluens</name>
    <dbReference type="NCBI Taxonomy" id="1076935"/>
    <lineage>
        <taxon>Eukaryota</taxon>
        <taxon>Fungi</taxon>
        <taxon>Dikarya</taxon>
        <taxon>Ascomycota</taxon>
        <taxon>Pezizomycotina</taxon>
        <taxon>Pezizomycetes</taxon>
        <taxon>Pezizales</taxon>
        <taxon>Pyronemataceae</taxon>
        <taxon>Pyronema</taxon>
    </lineage>
</organism>
<keyword evidence="6 9" id="KW-0505">Motor protein</keyword>
<dbReference type="GO" id="GO:0051015">
    <property type="term" value="F:actin filament binding"/>
    <property type="evidence" value="ECO:0007669"/>
    <property type="project" value="InterPro"/>
</dbReference>
<dbReference type="FunFam" id="1.10.10.820:FF:000001">
    <property type="entry name" value="Myosin heavy chain"/>
    <property type="match status" value="1"/>
</dbReference>
<evidence type="ECO:0000256" key="8">
    <source>
        <dbReference type="ARBA" id="ARBA00064372"/>
    </source>
</evidence>
<evidence type="ECO:0000256" key="7">
    <source>
        <dbReference type="ARBA" id="ARBA00023203"/>
    </source>
</evidence>
<keyword evidence="15" id="KW-1185">Reference proteome</keyword>
<dbReference type="PRINTS" id="PR00193">
    <property type="entry name" value="MYOSINHEAVY"/>
</dbReference>
<dbReference type="GO" id="GO:0000146">
    <property type="term" value="F:microfilament motor activity"/>
    <property type="evidence" value="ECO:0007669"/>
    <property type="project" value="TreeGrafter"/>
</dbReference>
<dbReference type="FunFam" id="3.40.850.10:FF:000101">
    <property type="entry name" value="Slow myosin heavy chain 2"/>
    <property type="match status" value="1"/>
</dbReference>
<dbReference type="GO" id="GO:0120104">
    <property type="term" value="C:mitotic actomyosin contractile ring, proximal layer"/>
    <property type="evidence" value="ECO:0007669"/>
    <property type="project" value="UniProtKB-ARBA"/>
</dbReference>
<evidence type="ECO:0000256" key="10">
    <source>
        <dbReference type="SAM" id="Coils"/>
    </source>
</evidence>
<dbReference type="InterPro" id="IPR008989">
    <property type="entry name" value="Myosin_S1_N"/>
</dbReference>
<dbReference type="GO" id="GO:0016459">
    <property type="term" value="C:myosin complex"/>
    <property type="evidence" value="ECO:0007669"/>
    <property type="project" value="UniProtKB-KW"/>
</dbReference>
<evidence type="ECO:0000256" key="1">
    <source>
        <dbReference type="ARBA" id="ARBA00008314"/>
    </source>
</evidence>
<dbReference type="PROSITE" id="PS51844">
    <property type="entry name" value="SH3_LIKE"/>
    <property type="match status" value="1"/>
</dbReference>
<evidence type="ECO:0000256" key="9">
    <source>
        <dbReference type="PROSITE-ProRule" id="PRU00782"/>
    </source>
</evidence>
<dbReference type="GO" id="GO:0005524">
    <property type="term" value="F:ATP binding"/>
    <property type="evidence" value="ECO:0007669"/>
    <property type="project" value="UniProtKB-UniRule"/>
</dbReference>
<evidence type="ECO:0000256" key="4">
    <source>
        <dbReference type="ARBA" id="ARBA00023054"/>
    </source>
</evidence>
<dbReference type="GO" id="GO:0007015">
    <property type="term" value="P:actin filament organization"/>
    <property type="evidence" value="ECO:0007669"/>
    <property type="project" value="TreeGrafter"/>
</dbReference>
<comment type="similarity">
    <text evidence="1 9">Belongs to the TRAFAC class myosin-kinesin ATPase superfamily. Myosin family.</text>
</comment>
<dbReference type="OrthoDB" id="6108017at2759"/>
<dbReference type="InterPro" id="IPR001609">
    <property type="entry name" value="Myosin_head_motor_dom-like"/>
</dbReference>
<dbReference type="FunFam" id="1.20.58.530:FF:000001">
    <property type="entry name" value="Myosin heavy chain"/>
    <property type="match status" value="1"/>
</dbReference>
<dbReference type="Gene3D" id="1.20.120.720">
    <property type="entry name" value="Myosin VI head, motor domain, U50 subdomain"/>
    <property type="match status" value="1"/>
</dbReference>
<dbReference type="SUPFAM" id="SSF52540">
    <property type="entry name" value="P-loop containing nucleoside triphosphate hydrolases"/>
    <property type="match status" value="1"/>
</dbReference>
<comment type="subunit">
    <text evidence="8">Binds to cdc4 and rlc1.</text>
</comment>
<evidence type="ECO:0000256" key="6">
    <source>
        <dbReference type="ARBA" id="ARBA00023175"/>
    </source>
</evidence>
<dbReference type="GO" id="GO:1903475">
    <property type="term" value="P:mitotic actomyosin contractile ring assembly"/>
    <property type="evidence" value="ECO:0007669"/>
    <property type="project" value="UniProtKB-ARBA"/>
</dbReference>
<evidence type="ECO:0000313" key="14">
    <source>
        <dbReference type="EMBL" id="CCX05609.1"/>
    </source>
</evidence>
<evidence type="ECO:0000256" key="2">
    <source>
        <dbReference type="ARBA" id="ARBA00022741"/>
    </source>
</evidence>
<dbReference type="InterPro" id="IPR004009">
    <property type="entry name" value="SH3_Myosin"/>
</dbReference>
<dbReference type="InterPro" id="IPR055914">
    <property type="entry name" value="DUF7491"/>
</dbReference>
<dbReference type="Pfam" id="PF02736">
    <property type="entry name" value="Myosin_N"/>
    <property type="match status" value="1"/>
</dbReference>
<feature type="coiled-coil region" evidence="10">
    <location>
        <begin position="2120"/>
        <end position="2175"/>
    </location>
</feature>
<dbReference type="PANTHER" id="PTHR13140">
    <property type="entry name" value="MYOSIN"/>
    <property type="match status" value="1"/>
</dbReference>
<evidence type="ECO:0000259" key="12">
    <source>
        <dbReference type="PROSITE" id="PS51456"/>
    </source>
</evidence>
<keyword evidence="4 10" id="KW-0175">Coiled coil</keyword>
<dbReference type="InterPro" id="IPR027417">
    <property type="entry name" value="P-loop_NTPase"/>
</dbReference>
<keyword evidence="5 9" id="KW-0518">Myosin</keyword>
<dbReference type="SUPFAM" id="SSF90257">
    <property type="entry name" value="Myosin rod fragments"/>
    <property type="match status" value="2"/>
</dbReference>
<feature type="coiled-coil region" evidence="10">
    <location>
        <begin position="967"/>
        <end position="1582"/>
    </location>
</feature>
<dbReference type="Proteomes" id="UP000018144">
    <property type="component" value="Unassembled WGS sequence"/>
</dbReference>
<dbReference type="PROSITE" id="PS50096">
    <property type="entry name" value="IQ"/>
    <property type="match status" value="1"/>
</dbReference>
<evidence type="ECO:0000259" key="13">
    <source>
        <dbReference type="PROSITE" id="PS51844"/>
    </source>
</evidence>
<feature type="coiled-coil region" evidence="10">
    <location>
        <begin position="1638"/>
        <end position="1672"/>
    </location>
</feature>
<feature type="coiled-coil region" evidence="10">
    <location>
        <begin position="1972"/>
        <end position="2084"/>
    </location>
</feature>
<dbReference type="GO" id="GO:1902404">
    <property type="term" value="P:mitotic actomyosin contractile ring contraction"/>
    <property type="evidence" value="ECO:0007669"/>
    <property type="project" value="UniProtKB-ARBA"/>
</dbReference>
<dbReference type="eggNOG" id="KOG0161">
    <property type="taxonomic scope" value="Eukaryota"/>
</dbReference>
<dbReference type="InterPro" id="IPR036961">
    <property type="entry name" value="Kinesin_motor_dom_sf"/>
</dbReference>
<feature type="region of interest" description="Actin-binding" evidence="9">
    <location>
        <begin position="768"/>
        <end position="790"/>
    </location>
</feature>
<dbReference type="PANTHER" id="PTHR13140:SF857">
    <property type="entry name" value="MYOSIN-11"/>
    <property type="match status" value="1"/>
</dbReference>
<evidence type="ECO:0000256" key="3">
    <source>
        <dbReference type="ARBA" id="ARBA00022840"/>
    </source>
</evidence>
<dbReference type="Pfam" id="PF24319">
    <property type="entry name" value="DUF7491"/>
    <property type="match status" value="1"/>
</dbReference>
<dbReference type="Gene3D" id="1.20.58.530">
    <property type="match status" value="1"/>
</dbReference>
<feature type="binding site" evidence="9">
    <location>
        <begin position="297"/>
        <end position="304"/>
    </location>
    <ligand>
        <name>ATP</name>
        <dbReference type="ChEBI" id="CHEBI:30616"/>
    </ligand>
</feature>
<dbReference type="Gene3D" id="3.30.70.1590">
    <property type="match status" value="1"/>
</dbReference>
<evidence type="ECO:0000256" key="5">
    <source>
        <dbReference type="ARBA" id="ARBA00023123"/>
    </source>
</evidence>
<feature type="compositionally biased region" description="Polar residues" evidence="11">
    <location>
        <begin position="39"/>
        <end position="69"/>
    </location>
</feature>
<keyword evidence="7 9" id="KW-0009">Actin-binding</keyword>
<sequence>MSGQPPPSDAPQARRNLPWQQRRPVSSTFKKPAPGSPLGLTQSQTLPTGLGPSSSASVPSTELQTTERSSPPLHTARSNNQLSVSSLTKNFATPTGLPPLPATRHVRTSSTNVKGTFAPSFIKDQLGLERRDSVSSMRGGHGIAGESSDFSGRRWVWVKDPVEAFVKAEVLDEQDGMLTVRFEDLSEKTFQEDQVDRVNPANFDKADDMAELTHLNEASVVHNLRTRYQSELIYTYSGLFLVAVNPYTQLSIYNNEYIAMYKNRQREETKPHIFAVTDLAFRSMLEEKKDQSILVTGESGAGKTENTKKVIQYLAAVAIDNSATKQFGTLENQILQANPILEAFGNAQTLRNNNSSRFGKFIRIEFTRSGQIAGAFIDWYLLEKSRVITQHKHERNYHIFYQLLSGAPTEMRRLFLLGDAKVDAWEYLKSGSDTIAGVDDRDEFNALIKAFEVMGFTQEEQESILRVIAAVLHIGNLEVVPERRGSEDARFPKIEEADRICHTLGIPVDHFVKGLLRPRVKAGREWVNQSRNHEQVRHSLESLAKSLYERGFGKLVEMVNGKLDTKGDGGDFIGVLDIAGFEIFESNSFEQLCINYTNEKLQQFFNHHMFVLEQDEYARERIEWKFIDFGHDLQPTIDLIELPNPIGIFSCLDEDCVMPKATDVTFTEKLHSLWDGKTTKYKRSLLSQGFILTHYAADVEYDTTDWLQKNKDPLNDNVTRLLANSSYPYIASLFSDYSEDSSELAGAPRSRVKKGLFRTVAQRHKEQLSSLMSQLNQTHPHFVRCIIPNHQKRPRTLQAPLVLDQLRCNGVLEGIRIARTGFPNRLSFTEFRQRYEVLSDKMPKSYLDGQKASQMLLEYIDLDPVQYRVGISKVFFRSGVLAELEARRDAVVIQIITRFQSHMRGYLQRRIAKKLLYRSDASLIIQRTFRLFLQLKEDPWWQLHQSMKPLLGTTQSSSAVKKRDELIQQLEIQMQTEMQTRQRLEEERRKTDSDLQRVQKTLESERALALDKEEIFIRLQQREADLTEKLAGALDDQDALEDQIDELMIAKRKAEDQSEAWRKELEQAGELIAKLEEEKNDLMSRLDSVERQLAAAETARTMRTNAEDKLEQEIELLRSRLQLEERKVQKLQNNLAESDNKLDEHLSQTNLNLQQGQQQIKNLVDENRELRNQLTALSNTSTSFEDLVRRKESELNMLHSDLKKGELERKVLEDERRKLTEKHDEVFGRLRGMQSELESLRNEKYRLEKVAADANRLLESKISDEMESGKGRQLLDKQIRELKTELLAVQEELNQERQSRNEIAMNNENQYNQLKRENESLQMMKEAMEKDLMIDRENLRHALQNRSKVEQQKRQLEQEQKTLKERVAEAEVARAKAQEEIERAMSRQVQEKEQRMEKDLRAKEDALAQADSERKRLATENARLTRAVDESEFQRQNWENTRRRIEQDTAQLKNRLLASENDNRALQNTVQQKNLEVSKANAKASETYRNKIVGLTAEKTKAEGENVQLRKQLEDAQIQIRSLEKQKEKLTLNLEDLNHEVSREHKTTRGAEKTASQLQLQLAEANRNLEMERQLKTQAQANAKQIQSTLATTNSELEECHHQLLVLQKVFDPEGQQPPTWESGRRSITHSVDLAMKLEEANQALRVSDERLARAEKELTDLRKRHQDELQEMDSMHSSSKRALLEEFNQNGQPADKPFREPLKNNFSNHSIPTRRNFTNASDDALDSNLSDKTDSLAFRKRVDLASELEEVQNQLHVSEMRNKHLQAKIDSANEKAVRFDEHNDTRRAIKLEKENNRLHDLLDDSSRKNSALEASMQSIELSLKDIQAKTHEELYDYISQQDVARKNLVNVHHEALNDLAWAKEQFERLKAAKATLEIDLRQTQIELDESLAIQQQDKVSRAQLLNEFADLQIRLDAESSKVADLQASMNLYKARSEEYFSKLEQAEISVLKATRSEAFTRSQAREAEEHTAAVMAERKKMESLVEDLQRQNQHYEEKVEDLSADLNMALQAKKRLHNELEDYRSRRAADLEDKESSMEQTRKKYQSELSTLTGELEIEREGLVQSRAENRRLREEVEDLRAKWDDEVLNSSTWAKEKSRLEIKLQDITQSHDESMLAHNELQSRVVTLLAQVRSLRANIDEVTSDRDLIQKEKRSLEQRLAEAGQRLEDLANGESPAMRNAAQMDREILDIKGALARQEDIANTALERMKKSDALAEQSSRDIAAERENNVQLHKEKAQLEKQVKDLQLKLVDLETKSYSSTSHDIRFLNARVQELEQALETQEATASANARNVRNVDRIVKDLQQVIERRDYQLKQMEEEILRNKDKLQGYMKMVEDLQSSESEHQLLARKAEREAKEEREKSLRLERELEGWKGLRLDRNHGSRAGTLAALSEMGEETEGRLVVANRGKEGRRSGHSVNFL</sequence>
<dbReference type="Gene3D" id="4.10.270.10">
    <property type="entry name" value="Myosin, subunit A"/>
    <property type="match status" value="1"/>
</dbReference>
<feature type="coiled-coil region" evidence="10">
    <location>
        <begin position="1860"/>
        <end position="1922"/>
    </location>
</feature>
<evidence type="ECO:0000256" key="11">
    <source>
        <dbReference type="SAM" id="MobiDB-lite"/>
    </source>
</evidence>
<dbReference type="PROSITE" id="PS51456">
    <property type="entry name" value="MYOSIN_MOTOR"/>
    <property type="match status" value="1"/>
</dbReference>
<reference evidence="14 15" key="1">
    <citation type="journal article" date="2013" name="PLoS Genet.">
        <title>The genome and development-dependent transcriptomes of Pyronema confluens: a window into fungal evolution.</title>
        <authorList>
            <person name="Traeger S."/>
            <person name="Altegoer F."/>
            <person name="Freitag M."/>
            <person name="Gabaldon T."/>
            <person name="Kempken F."/>
            <person name="Kumar A."/>
            <person name="Marcet-Houben M."/>
            <person name="Poggeler S."/>
            <person name="Stajich J.E."/>
            <person name="Nowrousian M."/>
        </authorList>
    </citation>
    <scope>NUCLEOTIDE SEQUENCE [LARGE SCALE GENOMIC DNA]</scope>
    <source>
        <strain evidence="15">CBS 100304</strain>
        <tissue evidence="14">Vegetative mycelium</tissue>
    </source>
</reference>
<feature type="domain" description="Myosin motor" evidence="12">
    <location>
        <begin position="204"/>
        <end position="889"/>
    </location>
</feature>
<dbReference type="SMART" id="SM00242">
    <property type="entry name" value="MYSc"/>
    <property type="match status" value="1"/>
</dbReference>
<dbReference type="GO" id="GO:0016020">
    <property type="term" value="C:membrane"/>
    <property type="evidence" value="ECO:0007669"/>
    <property type="project" value="TreeGrafter"/>
</dbReference>
<accession>U4L0P3</accession>
<name>U4L0P3_PYROM</name>
<dbReference type="Gene3D" id="3.40.850.10">
    <property type="entry name" value="Kinesin motor domain"/>
    <property type="match status" value="1"/>
</dbReference>
<feature type="region of interest" description="Disordered" evidence="11">
    <location>
        <begin position="1"/>
        <end position="111"/>
    </location>
</feature>
<dbReference type="Pfam" id="PF00063">
    <property type="entry name" value="Myosin_head"/>
    <property type="match status" value="1"/>
</dbReference>
<evidence type="ECO:0000313" key="15">
    <source>
        <dbReference type="Proteomes" id="UP000018144"/>
    </source>
</evidence>
<proteinExistence type="inferred from homology"/>
<dbReference type="CDD" id="cd01377">
    <property type="entry name" value="MYSc_class_II"/>
    <property type="match status" value="1"/>
</dbReference>
<dbReference type="Gene3D" id="2.30.30.360">
    <property type="entry name" value="Myosin S1 fragment, N-terminal"/>
    <property type="match status" value="1"/>
</dbReference>
<dbReference type="OMA" id="DVRFLHK"/>
<feature type="domain" description="Myosin N-terminal SH3-like" evidence="13">
    <location>
        <begin position="151"/>
        <end position="200"/>
    </location>
</feature>
<dbReference type="EMBL" id="HF935261">
    <property type="protein sequence ID" value="CCX05609.1"/>
    <property type="molecule type" value="Genomic_DNA"/>
</dbReference>
<dbReference type="Gene3D" id="1.10.10.820">
    <property type="match status" value="1"/>
</dbReference>
<keyword evidence="2 9" id="KW-0547">Nucleotide-binding</keyword>
<keyword evidence="3 9" id="KW-0067">ATP-binding</keyword>
<protein>
    <submittedName>
        <fullName evidence="14">Similar to Myosin type-2 heavy chain 1 acc. no. Q9USI6</fullName>
    </submittedName>
</protein>
<feature type="coiled-coil region" evidence="10">
    <location>
        <begin position="1749"/>
        <end position="1830"/>
    </location>
</feature>